<evidence type="ECO:0000256" key="1">
    <source>
        <dbReference type="SAM" id="MobiDB-lite"/>
    </source>
</evidence>
<reference evidence="2 3" key="1">
    <citation type="submission" date="2024-04" db="EMBL/GenBank/DDBJ databases">
        <title>Polymorphospora sp. isolated from Baiyangdian Lake in Xiong'an New Area.</title>
        <authorList>
            <person name="Zhang X."/>
            <person name="Liu J."/>
        </authorList>
    </citation>
    <scope>NUCLEOTIDE SEQUENCE [LARGE SCALE GENOMIC DNA]</scope>
    <source>
        <strain evidence="2 3">2-325</strain>
    </source>
</reference>
<dbReference type="EMBL" id="JBCGDC010000052">
    <property type="protein sequence ID" value="MFB6395156.1"/>
    <property type="molecule type" value="Genomic_DNA"/>
</dbReference>
<comment type="caution">
    <text evidence="2">The sequence shown here is derived from an EMBL/GenBank/DDBJ whole genome shotgun (WGS) entry which is preliminary data.</text>
</comment>
<feature type="region of interest" description="Disordered" evidence="1">
    <location>
        <begin position="133"/>
        <end position="174"/>
    </location>
</feature>
<gene>
    <name evidence="2" type="ORF">AAFH96_18895</name>
</gene>
<proteinExistence type="predicted"/>
<dbReference type="RefSeq" id="WP_375735065.1">
    <property type="nucleotide sequence ID" value="NZ_JBCGDC010000052.1"/>
</dbReference>
<evidence type="ECO:0000313" key="3">
    <source>
        <dbReference type="Proteomes" id="UP001582793"/>
    </source>
</evidence>
<evidence type="ECO:0000313" key="2">
    <source>
        <dbReference type="EMBL" id="MFB6395156.1"/>
    </source>
</evidence>
<sequence>MQGVTDEAGGPATTPLVEEAVKKAAVAWVAVGDGPARALWCLPVDGTLYVVSGPGEQSAPGLAEATTAAVTLRGDHGGQIVTWPATVTRIAPGSDEWATVAPQVATKRLNAPGGAADLVARWADECALNRLTPAGEPLAAGPTLPDDSLAAPPRPTPAARQVRKPFRLHRVRRR</sequence>
<name>A0ABV5CTK3_9ACTN</name>
<protein>
    <recommendedName>
        <fullName evidence="4">Pyridoxamine 5'-phosphate oxidase</fullName>
    </recommendedName>
</protein>
<dbReference type="Proteomes" id="UP001582793">
    <property type="component" value="Unassembled WGS sequence"/>
</dbReference>
<evidence type="ECO:0008006" key="4">
    <source>
        <dbReference type="Google" id="ProtNLM"/>
    </source>
</evidence>
<organism evidence="2 3">
    <name type="scientific">Polymorphospora lycopeni</name>
    <dbReference type="NCBI Taxonomy" id="3140240"/>
    <lineage>
        <taxon>Bacteria</taxon>
        <taxon>Bacillati</taxon>
        <taxon>Actinomycetota</taxon>
        <taxon>Actinomycetes</taxon>
        <taxon>Micromonosporales</taxon>
        <taxon>Micromonosporaceae</taxon>
        <taxon>Polymorphospora</taxon>
    </lineage>
</organism>
<feature type="compositionally biased region" description="Basic residues" evidence="1">
    <location>
        <begin position="161"/>
        <end position="174"/>
    </location>
</feature>
<accession>A0ABV5CTK3</accession>
<keyword evidence="3" id="KW-1185">Reference proteome</keyword>